<dbReference type="Pfam" id="PF08543">
    <property type="entry name" value="Phos_pyr_kin"/>
    <property type="match status" value="1"/>
</dbReference>
<evidence type="ECO:0000256" key="3">
    <source>
        <dbReference type="ARBA" id="ARBA00022741"/>
    </source>
</evidence>
<protein>
    <submittedName>
        <fullName evidence="10">Hydroxymethylpyrimidine kinase phosphomethylpyrimidine kinase thiamine-phosphate diphosphorylase</fullName>
    </submittedName>
</protein>
<dbReference type="GO" id="GO:0005524">
    <property type="term" value="F:ATP binding"/>
    <property type="evidence" value="ECO:0007669"/>
    <property type="project" value="UniProtKB-KW"/>
</dbReference>
<evidence type="ECO:0000259" key="9">
    <source>
        <dbReference type="Pfam" id="PF08543"/>
    </source>
</evidence>
<keyword evidence="5" id="KW-0067">ATP-binding</keyword>
<keyword evidence="11" id="KW-1185">Reference proteome</keyword>
<keyword evidence="3" id="KW-0547">Nucleotide-binding</keyword>
<dbReference type="CDD" id="cd01169">
    <property type="entry name" value="HMPP_kinase"/>
    <property type="match status" value="1"/>
</dbReference>
<comment type="cofactor">
    <cofactor evidence="1">
        <name>Mg(2+)</name>
        <dbReference type="ChEBI" id="CHEBI:18420"/>
    </cofactor>
</comment>
<dbReference type="Gene3D" id="3.20.20.70">
    <property type="entry name" value="Aldolase class I"/>
    <property type="match status" value="1"/>
</dbReference>
<dbReference type="Proteomes" id="UP000019335">
    <property type="component" value="Chromosome 6"/>
</dbReference>
<dbReference type="GO" id="GO:0005829">
    <property type="term" value="C:cytosol"/>
    <property type="evidence" value="ECO:0007669"/>
    <property type="project" value="TreeGrafter"/>
</dbReference>
<organism evidence="10 11">
    <name type="scientific">Nannochloropsis gaditana</name>
    <dbReference type="NCBI Taxonomy" id="72520"/>
    <lineage>
        <taxon>Eukaryota</taxon>
        <taxon>Sar</taxon>
        <taxon>Stramenopiles</taxon>
        <taxon>Ochrophyta</taxon>
        <taxon>Eustigmatophyceae</taxon>
        <taxon>Eustigmatales</taxon>
        <taxon>Monodopsidaceae</taxon>
        <taxon>Nannochloropsis</taxon>
    </lineage>
</organism>
<feature type="domain" description="Thiamine phosphate synthase/TenI" evidence="8">
    <location>
        <begin position="393"/>
        <end position="564"/>
    </location>
</feature>
<dbReference type="GO" id="GO:0008902">
    <property type="term" value="F:hydroxymethylpyrimidine kinase activity"/>
    <property type="evidence" value="ECO:0007669"/>
    <property type="project" value="TreeGrafter"/>
</dbReference>
<dbReference type="CDD" id="cd00564">
    <property type="entry name" value="TMP_TenI"/>
    <property type="match status" value="1"/>
</dbReference>
<dbReference type="PANTHER" id="PTHR20858:SF17">
    <property type="entry name" value="HYDROXYMETHYLPYRIMIDINE_PHOSPHOMETHYLPYRIMIDINE KINASE THI20-RELATED"/>
    <property type="match status" value="1"/>
</dbReference>
<name>W7TKQ7_9STRA</name>
<comment type="caution">
    <text evidence="10">The sequence shown here is derived from an EMBL/GenBank/DDBJ whole genome shotgun (WGS) entry which is preliminary data.</text>
</comment>
<dbReference type="GO" id="GO:0009228">
    <property type="term" value="P:thiamine biosynthetic process"/>
    <property type="evidence" value="ECO:0007669"/>
    <property type="project" value="UniProtKB-KW"/>
</dbReference>
<reference evidence="10 11" key="1">
    <citation type="journal article" date="2014" name="Mol. Plant">
        <title>Chromosome Scale Genome Assembly and Transcriptome Profiling of Nannochloropsis gaditana in Nitrogen Depletion.</title>
        <authorList>
            <person name="Corteggiani Carpinelli E."/>
            <person name="Telatin A."/>
            <person name="Vitulo N."/>
            <person name="Forcato C."/>
            <person name="D'Angelo M."/>
            <person name="Schiavon R."/>
            <person name="Vezzi A."/>
            <person name="Giacometti G.M."/>
            <person name="Morosinotto T."/>
            <person name="Valle G."/>
        </authorList>
    </citation>
    <scope>NUCLEOTIDE SEQUENCE [LARGE SCALE GENOMIC DNA]</scope>
    <source>
        <strain evidence="10 11">B-31</strain>
    </source>
</reference>
<dbReference type="InterPro" id="IPR022998">
    <property type="entry name" value="ThiamineP_synth_TenI"/>
</dbReference>
<gene>
    <name evidence="10" type="primary">Th1</name>
    <name evidence="10" type="ORF">Naga_100104g3</name>
</gene>
<evidence type="ECO:0000313" key="10">
    <source>
        <dbReference type="EMBL" id="EWM27690.1"/>
    </source>
</evidence>
<keyword evidence="4 10" id="KW-0418">Kinase</keyword>
<dbReference type="FunFam" id="3.40.1190.20:FF:000003">
    <property type="entry name" value="Phosphomethylpyrimidine kinase ThiD"/>
    <property type="match status" value="1"/>
</dbReference>
<dbReference type="Gene3D" id="3.40.1190.20">
    <property type="match status" value="1"/>
</dbReference>
<evidence type="ECO:0000256" key="2">
    <source>
        <dbReference type="ARBA" id="ARBA00022679"/>
    </source>
</evidence>
<evidence type="ECO:0000256" key="1">
    <source>
        <dbReference type="ARBA" id="ARBA00001946"/>
    </source>
</evidence>
<dbReference type="PANTHER" id="PTHR20858">
    <property type="entry name" value="PHOSPHOMETHYLPYRIMIDINE KINASE"/>
    <property type="match status" value="1"/>
</dbReference>
<accession>W7TKQ7</accession>
<keyword evidence="6" id="KW-0511">Multifunctional enzyme</keyword>
<dbReference type="InterPro" id="IPR036206">
    <property type="entry name" value="ThiamineP_synth_sf"/>
</dbReference>
<dbReference type="InterPro" id="IPR013785">
    <property type="entry name" value="Aldolase_TIM"/>
</dbReference>
<dbReference type="NCBIfam" id="TIGR00097">
    <property type="entry name" value="HMP-P_kinase"/>
    <property type="match status" value="1"/>
</dbReference>
<evidence type="ECO:0000313" key="11">
    <source>
        <dbReference type="Proteomes" id="UP000019335"/>
    </source>
</evidence>
<dbReference type="OrthoDB" id="10028886at2759"/>
<dbReference type="EMBL" id="AZIL01000425">
    <property type="protein sequence ID" value="EWM27690.1"/>
    <property type="molecule type" value="Genomic_DNA"/>
</dbReference>
<dbReference type="GO" id="GO:0008972">
    <property type="term" value="F:phosphomethylpyrimidine kinase activity"/>
    <property type="evidence" value="ECO:0007669"/>
    <property type="project" value="InterPro"/>
</dbReference>
<evidence type="ECO:0000259" key="8">
    <source>
        <dbReference type="Pfam" id="PF02581"/>
    </source>
</evidence>
<dbReference type="InterPro" id="IPR013749">
    <property type="entry name" value="PM/HMP-P_kinase-1"/>
</dbReference>
<dbReference type="InterPro" id="IPR029056">
    <property type="entry name" value="Ribokinase-like"/>
</dbReference>
<keyword evidence="2" id="KW-0808">Transferase</keyword>
<feature type="signal peptide" evidence="7">
    <location>
        <begin position="1"/>
        <end position="26"/>
    </location>
</feature>
<dbReference type="SUPFAM" id="SSF51391">
    <property type="entry name" value="Thiamin phosphate synthase"/>
    <property type="match status" value="1"/>
</dbReference>
<keyword evidence="7" id="KW-0732">Signal</keyword>
<dbReference type="InterPro" id="IPR004399">
    <property type="entry name" value="HMP/HMP-P_kinase_dom"/>
</dbReference>
<dbReference type="AlphaFoldDB" id="W7TKQ7"/>
<proteinExistence type="predicted"/>
<evidence type="ECO:0000256" key="5">
    <source>
        <dbReference type="ARBA" id="ARBA00022840"/>
    </source>
</evidence>
<evidence type="ECO:0000256" key="4">
    <source>
        <dbReference type="ARBA" id="ARBA00022777"/>
    </source>
</evidence>
<evidence type="ECO:0000256" key="6">
    <source>
        <dbReference type="ARBA" id="ARBA00023268"/>
    </source>
</evidence>
<sequence>MVLYPRVHSCLLLVLASLALGSTAEAFVPATASRKPWRYAWPNTIMASSTTESGRSSEYDVAGGPQLPVPPIVWSIAGSDSGGGAGVQADLQAFHALGCHGCSVITALTAQNSHQVRKVEVSSLDMLRTTLATLEDDMPAKAIKIGMLATADVVRAVGIFLSEKATEGSSGAVICDPVMVTSSGSVLQDELARQAMIDTIFPRATLITPNKHEAEMLVGYTLRTPEDLERAAHDLLAMGKSGAVLVKGGHALDGLGGERSASGEGLFDAAVAQDYLLESNGKSGLWITSPRLENQNTHGTGCTLSSAVAAFLAQDLPLVDAVVLAKAYVSQGIRAARKLGRGPGPVQQTGWPASASDFPWVTSRVEEGSKKRPGPFAECERDMGLYACVASAVWVQRLLELGVKDIQLRIKDRPALELEHEVAEAAESCRKANARLWVNDYWELAVRYKAYGLHVGQEDMDRLMNSPDLPLVAVKNEGIRLGVSTHTFAELGRAIALRPSYISLGPIFSTTSKKVRFGPQGLARLRQWRHLVDVPLVAIGGIGLEAAQGVRDAGADGICVISALTQASDVAQAVQAWRAVLRTGK</sequence>
<feature type="chain" id="PRO_5004900782" evidence="7">
    <location>
        <begin position="27"/>
        <end position="585"/>
    </location>
</feature>
<feature type="domain" description="Pyridoxamine kinase/Phosphomethylpyrimidine kinase" evidence="9">
    <location>
        <begin position="80"/>
        <end position="346"/>
    </location>
</feature>
<evidence type="ECO:0000256" key="7">
    <source>
        <dbReference type="SAM" id="SignalP"/>
    </source>
</evidence>
<dbReference type="SUPFAM" id="SSF53613">
    <property type="entry name" value="Ribokinase-like"/>
    <property type="match status" value="1"/>
</dbReference>
<dbReference type="Pfam" id="PF02581">
    <property type="entry name" value="TMP-TENI"/>
    <property type="match status" value="1"/>
</dbReference>